<dbReference type="SUPFAM" id="SSF53474">
    <property type="entry name" value="alpha/beta-Hydrolases"/>
    <property type="match status" value="1"/>
</dbReference>
<name>A0A7W3TJA2_9GAMM</name>
<evidence type="ECO:0000313" key="2">
    <source>
        <dbReference type="EMBL" id="MBB1059362.1"/>
    </source>
</evidence>
<keyword evidence="1" id="KW-0732">Signal</keyword>
<dbReference type="Gene3D" id="3.40.50.1820">
    <property type="entry name" value="alpha/beta hydrolase"/>
    <property type="match status" value="1"/>
</dbReference>
<reference evidence="2 3" key="1">
    <citation type="submission" date="2020-08" db="EMBL/GenBank/DDBJ databases">
        <authorList>
            <person name="Xu S."/>
            <person name="Li A."/>
        </authorList>
    </citation>
    <scope>NUCLEOTIDE SEQUENCE [LARGE SCALE GENOMIC DNA]</scope>
    <source>
        <strain evidence="2 3">119BY6-57</strain>
    </source>
</reference>
<evidence type="ECO:0000313" key="3">
    <source>
        <dbReference type="Proteomes" id="UP000523196"/>
    </source>
</evidence>
<sequence length="292" mass="32133">MLKLACGPVLGSLFLAMLAPAANAADVTGVAFVHGTGQQTNAYQDYWKPQMVDSVRQGLSNPANYTVINCDFEQYMWDSRAAGCLAGQLTSFINQRGITRLIVVTHSNGGNVMRWIMSNPTWDSRYPAIIDKVVRVNALAPSSAGTPLADAVMNGNVFEQSLGWLLGYKSDAVRMQQESWMAVYNGQYLYGTSGRPGLPRTFRSVVGSDVESAIWDSDSYCGGYAENVGLETTQNWLDDCSDGFLECSSQSAAGSVWFVDKSRTRDREPLSHNQSRRACFRLDTILRSDMQQ</sequence>
<gene>
    <name evidence="2" type="ORF">H4F98_02110</name>
</gene>
<organism evidence="2 3">
    <name type="scientific">Marilutibacter spongiae</name>
    <dbReference type="NCBI Taxonomy" id="2025720"/>
    <lineage>
        <taxon>Bacteria</taxon>
        <taxon>Pseudomonadati</taxon>
        <taxon>Pseudomonadota</taxon>
        <taxon>Gammaproteobacteria</taxon>
        <taxon>Lysobacterales</taxon>
        <taxon>Lysobacteraceae</taxon>
        <taxon>Marilutibacter</taxon>
    </lineage>
</organism>
<feature type="signal peptide" evidence="1">
    <location>
        <begin position="1"/>
        <end position="24"/>
    </location>
</feature>
<evidence type="ECO:0008006" key="4">
    <source>
        <dbReference type="Google" id="ProtNLM"/>
    </source>
</evidence>
<evidence type="ECO:0000256" key="1">
    <source>
        <dbReference type="SAM" id="SignalP"/>
    </source>
</evidence>
<protein>
    <recommendedName>
        <fullName evidence="4">Alpha/beta hydrolase</fullName>
    </recommendedName>
</protein>
<keyword evidence="3" id="KW-1185">Reference proteome</keyword>
<dbReference type="Proteomes" id="UP000523196">
    <property type="component" value="Unassembled WGS sequence"/>
</dbReference>
<dbReference type="AlphaFoldDB" id="A0A7W3TJA2"/>
<feature type="chain" id="PRO_5030929853" description="Alpha/beta hydrolase" evidence="1">
    <location>
        <begin position="25"/>
        <end position="292"/>
    </location>
</feature>
<dbReference type="EMBL" id="JACHTF010000002">
    <property type="protein sequence ID" value="MBB1059362.1"/>
    <property type="molecule type" value="Genomic_DNA"/>
</dbReference>
<comment type="caution">
    <text evidence="2">The sequence shown here is derived from an EMBL/GenBank/DDBJ whole genome shotgun (WGS) entry which is preliminary data.</text>
</comment>
<proteinExistence type="predicted"/>
<accession>A0A7W3TJA2</accession>
<dbReference type="InterPro" id="IPR029058">
    <property type="entry name" value="AB_hydrolase_fold"/>
</dbReference>